<dbReference type="GO" id="GO:0051287">
    <property type="term" value="F:NAD binding"/>
    <property type="evidence" value="ECO:0007669"/>
    <property type="project" value="InterPro"/>
</dbReference>
<dbReference type="GO" id="GO:0005829">
    <property type="term" value="C:cytosol"/>
    <property type="evidence" value="ECO:0007669"/>
    <property type="project" value="TreeGrafter"/>
</dbReference>
<dbReference type="AlphaFoldDB" id="A0A2T0FIN1"/>
<comment type="caution">
    <text evidence="7">The sequence shown here is derived from an EMBL/GenBank/DDBJ whole genome shotgun (WGS) entry which is preliminary data.</text>
</comment>
<feature type="domain" description="D-isomer specific 2-hydroxyacid dehydrogenase NAD-binding" evidence="6">
    <location>
        <begin position="132"/>
        <end position="305"/>
    </location>
</feature>
<evidence type="ECO:0000256" key="2">
    <source>
        <dbReference type="ARBA" id="ARBA00023002"/>
    </source>
</evidence>
<evidence type="ECO:0000256" key="4">
    <source>
        <dbReference type="RuleBase" id="RU003719"/>
    </source>
</evidence>
<dbReference type="STRING" id="45607.A0A2T0FIN1"/>
<dbReference type="Pfam" id="PF00389">
    <property type="entry name" value="2-Hacid_dh"/>
    <property type="match status" value="1"/>
</dbReference>
<dbReference type="GO" id="GO:0016618">
    <property type="term" value="F:hydroxypyruvate reductase [NAD(P)H] activity"/>
    <property type="evidence" value="ECO:0007669"/>
    <property type="project" value="TreeGrafter"/>
</dbReference>
<evidence type="ECO:0000256" key="3">
    <source>
        <dbReference type="ARBA" id="ARBA00023027"/>
    </source>
</evidence>
<evidence type="ECO:0000259" key="6">
    <source>
        <dbReference type="Pfam" id="PF02826"/>
    </source>
</evidence>
<dbReference type="SUPFAM" id="SSF51735">
    <property type="entry name" value="NAD(P)-binding Rossmann-fold domains"/>
    <property type="match status" value="1"/>
</dbReference>
<dbReference type="InterPro" id="IPR050223">
    <property type="entry name" value="D-isomer_2-hydroxyacid_DH"/>
</dbReference>
<dbReference type="PANTHER" id="PTHR10996:SF257">
    <property type="entry name" value="GLYOXYLATE REDUCTASE 1"/>
    <property type="match status" value="1"/>
</dbReference>
<keyword evidence="2 4" id="KW-0560">Oxidoreductase</keyword>
<dbReference type="FunFam" id="3.40.50.720:FF:000203">
    <property type="entry name" value="D-3-phosphoglycerate dehydrogenase (SerA)"/>
    <property type="match status" value="1"/>
</dbReference>
<dbReference type="CDD" id="cd12168">
    <property type="entry name" value="Mand_dh_like"/>
    <property type="match status" value="1"/>
</dbReference>
<dbReference type="InterPro" id="IPR006139">
    <property type="entry name" value="D-isomer_2_OHA_DH_cat_dom"/>
</dbReference>
<feature type="domain" description="D-isomer specific 2-hydroxyacid dehydrogenase catalytic" evidence="5">
    <location>
        <begin position="85"/>
        <end position="336"/>
    </location>
</feature>
<sequence length="340" mass="37123">MVDSTEKMGDTQKLVVIMDGAYDNCREKWAQLAEKHNVRLVPFNGTCADDFFDLFDKKNIVAVAHTYPGLKLMDGFEMDKFRACLAGVEIMCHMGAGYDALPDPTILKEMGITASNAPKSVMEATANTALYLTIGAMRNFNALASALRRGEWLGDVPLAIEPEGKTLGVIGLGGIGALARDKMQSSLNLGKVQYFNRRRADPEIEKNAEYVDFDTLLKTSDIVFLSVPLNRSTYHLIDAEAFSKMKDGVTIVNTARGSVIDEQALVDALASGKVMSAGLDVFENEPNVHPELLKNQNVLLLPHVGTHCIDARTKMEAEVIDNIDAYLTTGKLASPIAEHV</sequence>
<reference evidence="7 8" key="1">
    <citation type="submission" date="2017-04" db="EMBL/GenBank/DDBJ databases">
        <title>Genome sequencing of [Candida] sorbophila.</title>
        <authorList>
            <person name="Ahn J.O."/>
        </authorList>
    </citation>
    <scope>NUCLEOTIDE SEQUENCE [LARGE SCALE GENOMIC DNA]</scope>
    <source>
        <strain evidence="7 8">DS02</strain>
    </source>
</reference>
<dbReference type="GO" id="GO:0030267">
    <property type="term" value="F:glyoxylate reductase (NADPH) activity"/>
    <property type="evidence" value="ECO:0007669"/>
    <property type="project" value="TreeGrafter"/>
</dbReference>
<name>A0A2T0FIN1_9ASCO</name>
<dbReference type="RefSeq" id="XP_024664806.1">
    <property type="nucleotide sequence ID" value="XM_024809038.1"/>
</dbReference>
<dbReference type="Proteomes" id="UP000238350">
    <property type="component" value="Unassembled WGS sequence"/>
</dbReference>
<organism evidence="7 8">
    <name type="scientific">Wickerhamiella sorbophila</name>
    <dbReference type="NCBI Taxonomy" id="45607"/>
    <lineage>
        <taxon>Eukaryota</taxon>
        <taxon>Fungi</taxon>
        <taxon>Dikarya</taxon>
        <taxon>Ascomycota</taxon>
        <taxon>Saccharomycotina</taxon>
        <taxon>Dipodascomycetes</taxon>
        <taxon>Dipodascales</taxon>
        <taxon>Trichomonascaceae</taxon>
        <taxon>Wickerhamiella</taxon>
    </lineage>
</organism>
<gene>
    <name evidence="7" type="ORF">B9G98_02481</name>
</gene>
<dbReference type="InterPro" id="IPR036291">
    <property type="entry name" value="NAD(P)-bd_dom_sf"/>
</dbReference>
<evidence type="ECO:0000259" key="5">
    <source>
        <dbReference type="Pfam" id="PF00389"/>
    </source>
</evidence>
<dbReference type="OrthoDB" id="9991913at2759"/>
<dbReference type="GeneID" id="36516229"/>
<dbReference type="EMBL" id="NDIQ01000021">
    <property type="protein sequence ID" value="PRT54861.1"/>
    <property type="molecule type" value="Genomic_DNA"/>
</dbReference>
<proteinExistence type="inferred from homology"/>
<dbReference type="Pfam" id="PF02826">
    <property type="entry name" value="2-Hacid_dh_C"/>
    <property type="match status" value="1"/>
</dbReference>
<dbReference type="Gene3D" id="3.40.50.720">
    <property type="entry name" value="NAD(P)-binding Rossmann-like Domain"/>
    <property type="match status" value="2"/>
</dbReference>
<evidence type="ECO:0000313" key="7">
    <source>
        <dbReference type="EMBL" id="PRT54861.1"/>
    </source>
</evidence>
<dbReference type="SUPFAM" id="SSF52283">
    <property type="entry name" value="Formate/glycerate dehydrogenase catalytic domain-like"/>
    <property type="match status" value="1"/>
</dbReference>
<dbReference type="InterPro" id="IPR006140">
    <property type="entry name" value="D-isomer_DH_NAD-bd"/>
</dbReference>
<protein>
    <submittedName>
        <fullName evidence="7">Glyoxylate reductase 1</fullName>
    </submittedName>
</protein>
<keyword evidence="3" id="KW-0520">NAD</keyword>
<dbReference type="PANTHER" id="PTHR10996">
    <property type="entry name" value="2-HYDROXYACID DEHYDROGENASE-RELATED"/>
    <property type="match status" value="1"/>
</dbReference>
<accession>A0A2T0FIN1</accession>
<evidence type="ECO:0000313" key="8">
    <source>
        <dbReference type="Proteomes" id="UP000238350"/>
    </source>
</evidence>
<evidence type="ECO:0000256" key="1">
    <source>
        <dbReference type="ARBA" id="ARBA00005854"/>
    </source>
</evidence>
<comment type="similarity">
    <text evidence="1 4">Belongs to the D-isomer specific 2-hydroxyacid dehydrogenase family.</text>
</comment>
<keyword evidence="8" id="KW-1185">Reference proteome</keyword>